<dbReference type="EMBL" id="CALTRL010004603">
    <property type="protein sequence ID" value="CAH7683294.1"/>
    <property type="molecule type" value="Genomic_DNA"/>
</dbReference>
<evidence type="ECO:0000313" key="1">
    <source>
        <dbReference type="EMBL" id="CAH7683294.1"/>
    </source>
</evidence>
<evidence type="ECO:0000313" key="2">
    <source>
        <dbReference type="Proteomes" id="UP001153365"/>
    </source>
</evidence>
<dbReference type="Proteomes" id="UP001153365">
    <property type="component" value="Unassembled WGS sequence"/>
</dbReference>
<name>A0AAV0BAM3_PHAPC</name>
<sequence length="286" mass="32832">MRIQSLALQLSSLTTKFHALNRSIIPTSNTLDQLINSGLHIPEVFLDEQDRLEAAVQEMDSGETIKFYLALMDQYKEYSIDSFNLIRAKLDAILSQQSTQKAWIKGNARLLPPLSKRFLDQLELNQSIILSLCPGSDGLLSSLDGLTEGVRIYKLAINTLERFKVQKQLKNNCKERLTDLIESVKDLDWFYPSRHWELLDSECLKVGPKERDYKEAYKRLNLELQETTLNSLGLLKIVDNLLLRLDSPSINHNTKITLCAISNSLLDRVSEARKITESRYKSYREL</sequence>
<proteinExistence type="predicted"/>
<reference evidence="1" key="1">
    <citation type="submission" date="2022-06" db="EMBL/GenBank/DDBJ databases">
        <authorList>
            <consortium name="SYNGENTA / RWTH Aachen University"/>
        </authorList>
    </citation>
    <scope>NUCLEOTIDE SEQUENCE</scope>
</reference>
<protein>
    <submittedName>
        <fullName evidence="1">Uncharacterized protein</fullName>
    </submittedName>
</protein>
<gene>
    <name evidence="1" type="ORF">PPACK8108_LOCUS16734</name>
</gene>
<organism evidence="1 2">
    <name type="scientific">Phakopsora pachyrhizi</name>
    <name type="common">Asian soybean rust disease fungus</name>
    <dbReference type="NCBI Taxonomy" id="170000"/>
    <lineage>
        <taxon>Eukaryota</taxon>
        <taxon>Fungi</taxon>
        <taxon>Dikarya</taxon>
        <taxon>Basidiomycota</taxon>
        <taxon>Pucciniomycotina</taxon>
        <taxon>Pucciniomycetes</taxon>
        <taxon>Pucciniales</taxon>
        <taxon>Phakopsoraceae</taxon>
        <taxon>Phakopsora</taxon>
    </lineage>
</organism>
<comment type="caution">
    <text evidence="1">The sequence shown here is derived from an EMBL/GenBank/DDBJ whole genome shotgun (WGS) entry which is preliminary data.</text>
</comment>
<dbReference type="AlphaFoldDB" id="A0AAV0BAM3"/>
<accession>A0AAV0BAM3</accession>
<keyword evidence="2" id="KW-1185">Reference proteome</keyword>